<evidence type="ECO:0000256" key="10">
    <source>
        <dbReference type="ARBA" id="ARBA00023180"/>
    </source>
</evidence>
<keyword evidence="2" id="KW-1003">Cell membrane</keyword>
<dbReference type="SMART" id="SM00112">
    <property type="entry name" value="CA"/>
    <property type="match status" value="6"/>
</dbReference>
<feature type="domain" description="Cadherin" evidence="14">
    <location>
        <begin position="244"/>
        <end position="351"/>
    </location>
</feature>
<dbReference type="Proteomes" id="UP000515154">
    <property type="component" value="Linkage group LG14"/>
</dbReference>
<dbReference type="GO" id="GO:0007156">
    <property type="term" value="P:homophilic cell adhesion via plasma membrane adhesion molecules"/>
    <property type="evidence" value="ECO:0007669"/>
    <property type="project" value="InterPro"/>
</dbReference>
<reference evidence="16" key="1">
    <citation type="submission" date="2025-08" db="UniProtKB">
        <authorList>
            <consortium name="RefSeq"/>
        </authorList>
    </citation>
    <scope>IDENTIFICATION</scope>
</reference>
<evidence type="ECO:0000256" key="11">
    <source>
        <dbReference type="PROSITE-ProRule" id="PRU00043"/>
    </source>
</evidence>
<dbReference type="SUPFAM" id="SSF49313">
    <property type="entry name" value="Cadherin-like"/>
    <property type="match status" value="5"/>
</dbReference>
<dbReference type="CDD" id="cd11304">
    <property type="entry name" value="Cadherin_repeat"/>
    <property type="match status" value="6"/>
</dbReference>
<feature type="domain" description="Cadherin" evidence="14">
    <location>
        <begin position="462"/>
        <end position="566"/>
    </location>
</feature>
<evidence type="ECO:0000313" key="16">
    <source>
        <dbReference type="RefSeq" id="XP_036364502.1"/>
    </source>
</evidence>
<keyword evidence="3 12" id="KW-0812">Transmembrane</keyword>
<dbReference type="FunFam" id="2.60.40.60:FF:000092">
    <property type="entry name" value="Protocadherin 8"/>
    <property type="match status" value="1"/>
</dbReference>
<keyword evidence="10" id="KW-0325">Glycoprotein</keyword>
<evidence type="ECO:0000256" key="9">
    <source>
        <dbReference type="ARBA" id="ARBA00023136"/>
    </source>
</evidence>
<dbReference type="FunFam" id="2.60.40.60:FF:000004">
    <property type="entry name" value="Protocadherin 1 gamma 2"/>
    <property type="match status" value="1"/>
</dbReference>
<dbReference type="PROSITE" id="PS00232">
    <property type="entry name" value="CADHERIN_1"/>
    <property type="match status" value="2"/>
</dbReference>
<dbReference type="Pfam" id="PF00028">
    <property type="entry name" value="Cadherin"/>
    <property type="match status" value="5"/>
</dbReference>
<evidence type="ECO:0000259" key="14">
    <source>
        <dbReference type="PROSITE" id="PS50268"/>
    </source>
</evidence>
<feature type="chain" id="PRO_5028951984" evidence="13">
    <location>
        <begin position="18"/>
        <end position="860"/>
    </location>
</feature>
<feature type="domain" description="Cadherin" evidence="14">
    <location>
        <begin position="570"/>
        <end position="674"/>
    </location>
</feature>
<sequence length="860" mass="96317">MLAPILLILSITSYTFCIDLIYHVEEEQNSGTYVGNIVADSKIFDSLPSTDHSLIWFSLIKQRLTDDTQLFNVSKTGKLYTTQLLDAESLCSYGKQCFKVVKVAVRQAKMFMKILKLKIVIEDINDHSPEFSDKQINLQFSEGDWKGMKKSIPNAIDNDITVRNSEITYELQENQNKPFALSVSKSLDGNSELGIYLKEKLDREKQEMYVIKIIAKDEGTPSKQGILLVHISVTDVNDNAPVFSQVVYNISIQNDESLLSPIAVLSASDLDSNENGKVSYYFSSKTSESAKRHFMLNEETGEIFLKETFASLEKQVNELFVRASDKGTPPLSSAALVLINVINQQNNYPTINVNFLTPLSESSAAISEDTEVGSFIAYVMLIDNDAGSNGEVSCELQHNKFQLLMLGSKEYKIILKNPVDRETKDHYTITIECQDNGTPPLEIVRKYSIEVMDVNDVQPKFTKNVFKFLIYENEKPYFPVGFINATDSDLGLGGQLTFSLLANNKYRLPFQITSYGFVSTNQSVDHELQNVYNFQVKVKDNGIPKLESIGEVIVEVIDQNDNAPYFTFPSVNPFNLDVHYHPQSKSDITTLRASDRDSHVNAFLRYEILGGNEKQLFTVNPYTGVLSFSRTVYQNDAGSYDIKVAVKDSGTPVLSATTRLSLTLTVSNTTSVLFTGSHSKSGSMLDINIVIIIVVIAVVVSISIVVFITICIVRHNNQRNLTNSPSLNASIQPWREMRHLISQTNNLVIITKNPDDIKHKNMQLVDLESQLVPEAEFNKQWKSSNLSRNLPSASQMNVQKVAGNSASSDIDRDILASDYKFDCGPVVMESVHGWNGLDTGQYEEISDNGYHKIITKTALW</sequence>
<dbReference type="Gene3D" id="2.60.40.60">
    <property type="entry name" value="Cadherins"/>
    <property type="match status" value="6"/>
</dbReference>
<evidence type="ECO:0000256" key="3">
    <source>
        <dbReference type="ARBA" id="ARBA00022692"/>
    </source>
</evidence>
<dbReference type="Pfam" id="PF08266">
    <property type="entry name" value="Cadherin_2"/>
    <property type="match status" value="1"/>
</dbReference>
<accession>A0A7E6FC24</accession>
<dbReference type="InterPro" id="IPR020894">
    <property type="entry name" value="Cadherin_CS"/>
</dbReference>
<dbReference type="FunFam" id="2.60.40.60:FF:000007">
    <property type="entry name" value="Protocadherin alpha 2"/>
    <property type="match status" value="1"/>
</dbReference>
<dbReference type="FunFam" id="2.60.40.60:FF:000134">
    <property type="entry name" value="protocadherin Fat 4"/>
    <property type="match status" value="1"/>
</dbReference>
<dbReference type="InterPro" id="IPR013164">
    <property type="entry name" value="Cadherin_N"/>
</dbReference>
<dbReference type="InterPro" id="IPR002126">
    <property type="entry name" value="Cadherin-like_dom"/>
</dbReference>
<keyword evidence="4 13" id="KW-0732">Signal</keyword>
<feature type="transmembrane region" description="Helical" evidence="12">
    <location>
        <begin position="689"/>
        <end position="713"/>
    </location>
</feature>
<feature type="domain" description="Cadherin" evidence="14">
    <location>
        <begin position="155"/>
        <end position="243"/>
    </location>
</feature>
<dbReference type="PANTHER" id="PTHR24028:SF146">
    <property type="entry name" value="CADHERIN 96CB, ISOFORM D-RELATED"/>
    <property type="match status" value="1"/>
</dbReference>
<feature type="signal peptide" evidence="13">
    <location>
        <begin position="1"/>
        <end position="17"/>
    </location>
</feature>
<keyword evidence="8 12" id="KW-1133">Transmembrane helix</keyword>
<gene>
    <name evidence="16" type="primary">LOC115219237</name>
</gene>
<comment type="subcellular location">
    <subcellularLocation>
        <location evidence="1">Cell membrane</location>
        <topology evidence="1">Single-pass type I membrane protein</topology>
    </subcellularLocation>
</comment>
<dbReference type="RefSeq" id="XP_036364502.1">
    <property type="nucleotide sequence ID" value="XM_036508609.1"/>
</dbReference>
<evidence type="ECO:0000256" key="8">
    <source>
        <dbReference type="ARBA" id="ARBA00022989"/>
    </source>
</evidence>
<dbReference type="InterPro" id="IPR050174">
    <property type="entry name" value="Protocadherin/Cadherin-CA"/>
</dbReference>
<evidence type="ECO:0000256" key="12">
    <source>
        <dbReference type="SAM" id="Phobius"/>
    </source>
</evidence>
<dbReference type="PROSITE" id="PS50268">
    <property type="entry name" value="CADHERIN_2"/>
    <property type="match status" value="6"/>
</dbReference>
<proteinExistence type="predicted"/>
<organism evidence="15 16">
    <name type="scientific">Octopus sinensis</name>
    <name type="common">East Asian common octopus</name>
    <dbReference type="NCBI Taxonomy" id="2607531"/>
    <lineage>
        <taxon>Eukaryota</taxon>
        <taxon>Metazoa</taxon>
        <taxon>Spiralia</taxon>
        <taxon>Lophotrochozoa</taxon>
        <taxon>Mollusca</taxon>
        <taxon>Cephalopoda</taxon>
        <taxon>Coleoidea</taxon>
        <taxon>Octopodiformes</taxon>
        <taxon>Octopoda</taxon>
        <taxon>Incirrata</taxon>
        <taxon>Octopodidae</taxon>
        <taxon>Octopus</taxon>
    </lineage>
</organism>
<dbReference type="FunFam" id="2.60.40.60:FF:000002">
    <property type="entry name" value="Protocadherin alpha 2"/>
    <property type="match status" value="1"/>
</dbReference>
<evidence type="ECO:0000256" key="5">
    <source>
        <dbReference type="ARBA" id="ARBA00022737"/>
    </source>
</evidence>
<feature type="domain" description="Cadherin" evidence="14">
    <location>
        <begin position="358"/>
        <end position="461"/>
    </location>
</feature>
<evidence type="ECO:0000256" key="2">
    <source>
        <dbReference type="ARBA" id="ARBA00022475"/>
    </source>
</evidence>
<dbReference type="PRINTS" id="PR00205">
    <property type="entry name" value="CADHERIN"/>
</dbReference>
<dbReference type="GO" id="GO:0005886">
    <property type="term" value="C:plasma membrane"/>
    <property type="evidence" value="ECO:0007669"/>
    <property type="project" value="UniProtKB-SubCell"/>
</dbReference>
<keyword evidence="15" id="KW-1185">Reference proteome</keyword>
<dbReference type="GO" id="GO:0005509">
    <property type="term" value="F:calcium ion binding"/>
    <property type="evidence" value="ECO:0007669"/>
    <property type="project" value="UniProtKB-UniRule"/>
</dbReference>
<dbReference type="InterPro" id="IPR015919">
    <property type="entry name" value="Cadherin-like_sf"/>
</dbReference>
<evidence type="ECO:0000313" key="15">
    <source>
        <dbReference type="Proteomes" id="UP000515154"/>
    </source>
</evidence>
<evidence type="ECO:0000256" key="13">
    <source>
        <dbReference type="SAM" id="SignalP"/>
    </source>
</evidence>
<keyword evidence="5" id="KW-0677">Repeat</keyword>
<name>A0A7E6FC24_9MOLL</name>
<keyword evidence="6 11" id="KW-0106">Calcium</keyword>
<dbReference type="AlphaFoldDB" id="A0A7E6FC24"/>
<evidence type="ECO:0000256" key="1">
    <source>
        <dbReference type="ARBA" id="ARBA00004251"/>
    </source>
</evidence>
<keyword evidence="9 12" id="KW-0472">Membrane</keyword>
<feature type="domain" description="Cadherin" evidence="14">
    <location>
        <begin position="24"/>
        <end position="131"/>
    </location>
</feature>
<keyword evidence="7" id="KW-0130">Cell adhesion</keyword>
<evidence type="ECO:0000256" key="4">
    <source>
        <dbReference type="ARBA" id="ARBA00022729"/>
    </source>
</evidence>
<dbReference type="PANTHER" id="PTHR24028">
    <property type="entry name" value="CADHERIN-87A"/>
    <property type="match status" value="1"/>
</dbReference>
<evidence type="ECO:0000256" key="7">
    <source>
        <dbReference type="ARBA" id="ARBA00022889"/>
    </source>
</evidence>
<protein>
    <submittedName>
        <fullName evidence="16">Protocadherin beta-2-like isoform X1</fullName>
    </submittedName>
</protein>
<evidence type="ECO:0000256" key="6">
    <source>
        <dbReference type="ARBA" id="ARBA00022837"/>
    </source>
</evidence>